<sequence>MPVKTAEDNPFQVLIQETNNDPAEIQACYESHRVNRNKQQSTTILAESFPGWSLDEILKRLDGPEKEEGFVDPRNCLVIWAKPPQHIRDMIAFVQNELKDVAPSLWIMPPENLHTTVLEVAHSLTKEQIDNLVHVLESSENMSAAEIAEYPLTRLVKPMISFDSAAMALSFVPAAGETSNEQGNSGSDSDQYTYHHLRADVFDMVRKAGIQVASRYIHPSAHLTIARFINQNGFVVKRAEGEINEVNKKLESEFWPRGDGSIPDGGEWIVGGDRGFVIQRGRLWYGGGDNVAYS</sequence>
<dbReference type="EMBL" id="JAQJAN010000004">
    <property type="protein sequence ID" value="KAJ5732785.1"/>
    <property type="molecule type" value="Genomic_DNA"/>
</dbReference>
<comment type="caution">
    <text evidence="1">The sequence shown here is derived from an EMBL/GenBank/DDBJ whole genome shotgun (WGS) entry which is preliminary data.</text>
</comment>
<dbReference type="SUPFAM" id="SSF55144">
    <property type="entry name" value="LigT-like"/>
    <property type="match status" value="1"/>
</dbReference>
<keyword evidence="2" id="KW-1185">Reference proteome</keyword>
<dbReference type="AlphaFoldDB" id="A0AAD6MYE0"/>
<reference evidence="1" key="1">
    <citation type="journal article" date="2023" name="IMA Fungus">
        <title>Comparative genomic study of the Penicillium genus elucidates a diverse pangenome and 15 lateral gene transfer events.</title>
        <authorList>
            <person name="Petersen C."/>
            <person name="Sorensen T."/>
            <person name="Nielsen M.R."/>
            <person name="Sondergaard T.E."/>
            <person name="Sorensen J.L."/>
            <person name="Fitzpatrick D.A."/>
            <person name="Frisvad J.C."/>
            <person name="Nielsen K.L."/>
        </authorList>
    </citation>
    <scope>NUCLEOTIDE SEQUENCE</scope>
    <source>
        <strain evidence="1">IBT 17514</strain>
    </source>
</reference>
<protein>
    <submittedName>
        <fullName evidence="1">RNA ligase/cyclic nucleotide phosphodiesterase</fullName>
    </submittedName>
</protein>
<keyword evidence="1" id="KW-0436">Ligase</keyword>
<evidence type="ECO:0000313" key="2">
    <source>
        <dbReference type="Proteomes" id="UP001215712"/>
    </source>
</evidence>
<name>A0AAD6MYE0_9EURO</name>
<reference evidence="1" key="2">
    <citation type="submission" date="2023-01" db="EMBL/GenBank/DDBJ databases">
        <authorList>
            <person name="Petersen C."/>
        </authorList>
    </citation>
    <scope>NUCLEOTIDE SEQUENCE</scope>
    <source>
        <strain evidence="1">IBT 17514</strain>
    </source>
</reference>
<dbReference type="Proteomes" id="UP001215712">
    <property type="component" value="Unassembled WGS sequence"/>
</dbReference>
<organism evidence="1 2">
    <name type="scientific">Penicillium malachiteum</name>
    <dbReference type="NCBI Taxonomy" id="1324776"/>
    <lineage>
        <taxon>Eukaryota</taxon>
        <taxon>Fungi</taxon>
        <taxon>Dikarya</taxon>
        <taxon>Ascomycota</taxon>
        <taxon>Pezizomycotina</taxon>
        <taxon>Eurotiomycetes</taxon>
        <taxon>Eurotiomycetidae</taxon>
        <taxon>Eurotiales</taxon>
        <taxon>Aspergillaceae</taxon>
        <taxon>Penicillium</taxon>
    </lineage>
</organism>
<evidence type="ECO:0000313" key="1">
    <source>
        <dbReference type="EMBL" id="KAJ5732785.1"/>
    </source>
</evidence>
<dbReference type="GO" id="GO:0016874">
    <property type="term" value="F:ligase activity"/>
    <property type="evidence" value="ECO:0007669"/>
    <property type="project" value="UniProtKB-KW"/>
</dbReference>
<dbReference type="InterPro" id="IPR009097">
    <property type="entry name" value="Cyclic_Pdiesterase"/>
</dbReference>
<gene>
    <name evidence="1" type="ORF">N7493_004266</name>
</gene>
<dbReference type="Gene3D" id="3.90.1140.10">
    <property type="entry name" value="Cyclic phosphodiesterase"/>
    <property type="match status" value="1"/>
</dbReference>
<accession>A0AAD6MYE0</accession>
<proteinExistence type="predicted"/>